<feature type="signal peptide" evidence="7">
    <location>
        <begin position="1"/>
        <end position="22"/>
    </location>
</feature>
<gene>
    <name evidence="8" type="ORF">SAMN05660652_01784</name>
</gene>
<dbReference type="InterPro" id="IPR006129">
    <property type="entry name" value="AdhesinB"/>
</dbReference>
<keyword evidence="4" id="KW-0479">Metal-binding</keyword>
<dbReference type="STRING" id="83767.SAMN05660652_01784"/>
<dbReference type="Pfam" id="PF01297">
    <property type="entry name" value="ZnuA"/>
    <property type="match status" value="1"/>
</dbReference>
<dbReference type="InterPro" id="IPR050492">
    <property type="entry name" value="Bact_metal-bind_prot9"/>
</dbReference>
<keyword evidence="9" id="KW-1185">Reference proteome</keyword>
<reference evidence="8 9" key="1">
    <citation type="submission" date="2016-10" db="EMBL/GenBank/DDBJ databases">
        <authorList>
            <person name="de Groot N.N."/>
        </authorList>
    </citation>
    <scope>NUCLEOTIDE SEQUENCE [LARGE SCALE GENOMIC DNA]</scope>
    <source>
        <strain evidence="8 9">DSM 5885</strain>
    </source>
</reference>
<feature type="chain" id="PRO_5011695611" evidence="7">
    <location>
        <begin position="23"/>
        <end position="301"/>
    </location>
</feature>
<dbReference type="Proteomes" id="UP000198607">
    <property type="component" value="Unassembled WGS sequence"/>
</dbReference>
<dbReference type="GO" id="GO:0046872">
    <property type="term" value="F:metal ion binding"/>
    <property type="evidence" value="ECO:0007669"/>
    <property type="project" value="UniProtKB-KW"/>
</dbReference>
<evidence type="ECO:0000256" key="5">
    <source>
        <dbReference type="ARBA" id="ARBA00022729"/>
    </source>
</evidence>
<dbReference type="PRINTS" id="PR00690">
    <property type="entry name" value="ADHESNFAMILY"/>
</dbReference>
<dbReference type="RefSeq" id="WP_176785815.1">
    <property type="nucleotide sequence ID" value="NZ_FNCY01000006.1"/>
</dbReference>
<dbReference type="GO" id="GO:0030001">
    <property type="term" value="P:metal ion transport"/>
    <property type="evidence" value="ECO:0007669"/>
    <property type="project" value="InterPro"/>
</dbReference>
<proteinExistence type="inferred from homology"/>
<dbReference type="Gene3D" id="3.40.50.1980">
    <property type="entry name" value="Nitrogenase molybdenum iron protein domain"/>
    <property type="match status" value="2"/>
</dbReference>
<evidence type="ECO:0000256" key="4">
    <source>
        <dbReference type="ARBA" id="ARBA00022723"/>
    </source>
</evidence>
<dbReference type="CDD" id="cd01137">
    <property type="entry name" value="PsaA"/>
    <property type="match status" value="1"/>
</dbReference>
<dbReference type="PANTHER" id="PTHR42953">
    <property type="entry name" value="HIGH-AFFINITY ZINC UPTAKE SYSTEM PROTEIN ZNUA-RELATED"/>
    <property type="match status" value="1"/>
</dbReference>
<dbReference type="InterPro" id="IPR006128">
    <property type="entry name" value="Lipoprotein_PsaA-like"/>
</dbReference>
<evidence type="ECO:0000313" key="9">
    <source>
        <dbReference type="Proteomes" id="UP000198607"/>
    </source>
</evidence>
<name>A0A1G8CZZ5_9RHOO</name>
<sequence length="301" mass="32815">MHTLRSLWLALLILTLPFPALSSEPIPVVASFSILADMTRQIGGQRVAVHALVGENSDAHVYQPTPSDGKRLKQARLVIVNGLGFEGWIDRLVKSSGFSGSVIVASSGVKTLELVSVPGHEHGHQAHDVDPHAWLDAGNALRYVENIERALIQVDPEGKADYQANAERYRRRIAELDVWIRTTLGAIPSERRRVVTSHDAFGYFSRAYGIAFIAAVGINSSADPSAANVARIIRQLKKEKAPAIFVENISDTRLLERIQKESGARPGGVLYPDSLSKSNGPAATYLDLMRHNAFVLSASLQ</sequence>
<protein>
    <submittedName>
        <fullName evidence="8">Zinc/manganese transport system substrate-binding protein</fullName>
    </submittedName>
</protein>
<dbReference type="EMBL" id="FNCY01000006">
    <property type="protein sequence ID" value="SDH50824.1"/>
    <property type="molecule type" value="Genomic_DNA"/>
</dbReference>
<dbReference type="PRINTS" id="PR00691">
    <property type="entry name" value="ADHESINB"/>
</dbReference>
<organism evidence="8 9">
    <name type="scientific">Propionivibrio dicarboxylicus</name>
    <dbReference type="NCBI Taxonomy" id="83767"/>
    <lineage>
        <taxon>Bacteria</taxon>
        <taxon>Pseudomonadati</taxon>
        <taxon>Pseudomonadota</taxon>
        <taxon>Betaproteobacteria</taxon>
        <taxon>Rhodocyclales</taxon>
        <taxon>Rhodocyclaceae</taxon>
        <taxon>Propionivibrio</taxon>
    </lineage>
</organism>
<dbReference type="InterPro" id="IPR006127">
    <property type="entry name" value="ZnuA-like"/>
</dbReference>
<keyword evidence="5 7" id="KW-0732">Signal</keyword>
<evidence type="ECO:0000256" key="2">
    <source>
        <dbReference type="ARBA" id="ARBA00011028"/>
    </source>
</evidence>
<dbReference type="GO" id="GO:0030313">
    <property type="term" value="C:cell envelope"/>
    <property type="evidence" value="ECO:0007669"/>
    <property type="project" value="UniProtKB-SubCell"/>
</dbReference>
<evidence type="ECO:0000256" key="6">
    <source>
        <dbReference type="RuleBase" id="RU003512"/>
    </source>
</evidence>
<evidence type="ECO:0000256" key="1">
    <source>
        <dbReference type="ARBA" id="ARBA00004196"/>
    </source>
</evidence>
<dbReference type="AlphaFoldDB" id="A0A1G8CZZ5"/>
<keyword evidence="3 6" id="KW-0813">Transport</keyword>
<comment type="similarity">
    <text evidence="2 6">Belongs to the bacterial solute-binding protein 9 family.</text>
</comment>
<accession>A0A1G8CZZ5</accession>
<dbReference type="GO" id="GO:0007155">
    <property type="term" value="P:cell adhesion"/>
    <property type="evidence" value="ECO:0007669"/>
    <property type="project" value="InterPro"/>
</dbReference>
<comment type="subcellular location">
    <subcellularLocation>
        <location evidence="1">Cell envelope</location>
    </subcellularLocation>
</comment>
<dbReference type="SUPFAM" id="SSF53807">
    <property type="entry name" value="Helical backbone' metal receptor"/>
    <property type="match status" value="1"/>
</dbReference>
<evidence type="ECO:0000256" key="3">
    <source>
        <dbReference type="ARBA" id="ARBA00022448"/>
    </source>
</evidence>
<dbReference type="PANTHER" id="PTHR42953:SF1">
    <property type="entry name" value="METAL-BINDING PROTEIN HI_0362-RELATED"/>
    <property type="match status" value="1"/>
</dbReference>
<evidence type="ECO:0000256" key="7">
    <source>
        <dbReference type="SAM" id="SignalP"/>
    </source>
</evidence>
<evidence type="ECO:0000313" key="8">
    <source>
        <dbReference type="EMBL" id="SDH50824.1"/>
    </source>
</evidence>